<name>A0AAQ4EG24_AMBAM</name>
<organism evidence="2 3">
    <name type="scientific">Amblyomma americanum</name>
    <name type="common">Lone star tick</name>
    <dbReference type="NCBI Taxonomy" id="6943"/>
    <lineage>
        <taxon>Eukaryota</taxon>
        <taxon>Metazoa</taxon>
        <taxon>Ecdysozoa</taxon>
        <taxon>Arthropoda</taxon>
        <taxon>Chelicerata</taxon>
        <taxon>Arachnida</taxon>
        <taxon>Acari</taxon>
        <taxon>Parasitiformes</taxon>
        <taxon>Ixodida</taxon>
        <taxon>Ixodoidea</taxon>
        <taxon>Ixodidae</taxon>
        <taxon>Amblyomminae</taxon>
        <taxon>Amblyomma</taxon>
    </lineage>
</organism>
<evidence type="ECO:0000256" key="1">
    <source>
        <dbReference type="SAM" id="Phobius"/>
    </source>
</evidence>
<keyword evidence="1" id="KW-0472">Membrane</keyword>
<feature type="transmembrane region" description="Helical" evidence="1">
    <location>
        <begin position="75"/>
        <end position="96"/>
    </location>
</feature>
<protein>
    <recommendedName>
        <fullName evidence="4">Monocarboxylate transporter</fullName>
    </recommendedName>
</protein>
<keyword evidence="1" id="KW-0812">Transmembrane</keyword>
<sequence>MACVYQVMTKAVLLVLLGLPMGYVMVALPQIISTEVGLRNLPIAYGVAAGVTSGGAFVAPLVIGFFRDRKGSYDGLLQLMGGTIFFSFLLCLFLGLRTQFIERRSAVSSVKENKK</sequence>
<evidence type="ECO:0008006" key="4">
    <source>
        <dbReference type="Google" id="ProtNLM"/>
    </source>
</evidence>
<dbReference type="InterPro" id="IPR036259">
    <property type="entry name" value="MFS_trans_sf"/>
</dbReference>
<keyword evidence="3" id="KW-1185">Reference proteome</keyword>
<comment type="caution">
    <text evidence="2">The sequence shown here is derived from an EMBL/GenBank/DDBJ whole genome shotgun (WGS) entry which is preliminary data.</text>
</comment>
<evidence type="ECO:0000313" key="3">
    <source>
        <dbReference type="Proteomes" id="UP001321473"/>
    </source>
</evidence>
<gene>
    <name evidence="2" type="ORF">V5799_011812</name>
</gene>
<feature type="transmembrane region" description="Helical" evidence="1">
    <location>
        <begin position="43"/>
        <end position="63"/>
    </location>
</feature>
<dbReference type="EMBL" id="JARKHS020016519">
    <property type="protein sequence ID" value="KAK8773656.1"/>
    <property type="molecule type" value="Genomic_DNA"/>
</dbReference>
<dbReference type="SUPFAM" id="SSF103473">
    <property type="entry name" value="MFS general substrate transporter"/>
    <property type="match status" value="1"/>
</dbReference>
<dbReference type="Gene3D" id="1.20.1250.20">
    <property type="entry name" value="MFS general substrate transporter like domains"/>
    <property type="match status" value="1"/>
</dbReference>
<reference evidence="2 3" key="1">
    <citation type="journal article" date="2023" name="Arcadia Sci">
        <title>De novo assembly of a long-read Amblyomma americanum tick genome.</title>
        <authorList>
            <person name="Chou S."/>
            <person name="Poskanzer K.E."/>
            <person name="Rollins M."/>
            <person name="Thuy-Boun P.S."/>
        </authorList>
    </citation>
    <scope>NUCLEOTIDE SEQUENCE [LARGE SCALE GENOMIC DNA]</scope>
    <source>
        <strain evidence="2">F_SG_1</strain>
        <tissue evidence="2">Salivary glands</tissue>
    </source>
</reference>
<accession>A0AAQ4EG24</accession>
<proteinExistence type="predicted"/>
<feature type="transmembrane region" description="Helical" evidence="1">
    <location>
        <begin position="12"/>
        <end position="31"/>
    </location>
</feature>
<dbReference type="AlphaFoldDB" id="A0AAQ4EG24"/>
<evidence type="ECO:0000313" key="2">
    <source>
        <dbReference type="EMBL" id="KAK8773656.1"/>
    </source>
</evidence>
<keyword evidence="1" id="KW-1133">Transmembrane helix</keyword>
<dbReference type="Proteomes" id="UP001321473">
    <property type="component" value="Unassembled WGS sequence"/>
</dbReference>